<accession>A0A5F8GIH3</accession>
<dbReference type="STRING" id="13616.ENSMODP00000047330"/>
<dbReference type="PANTHER" id="PTHR36961">
    <property type="entry name" value="LEUKEMIA-ASSOCIATED PROTEIN 7"/>
    <property type="match status" value="1"/>
</dbReference>
<keyword evidence="3" id="KW-1185">Reference proteome</keyword>
<dbReference type="OrthoDB" id="8788044at2759"/>
<reference evidence="2 3" key="1">
    <citation type="journal article" date="2007" name="Nature">
        <title>Genome of the marsupial Monodelphis domestica reveals innovation in non-coding sequences.</title>
        <authorList>
            <person name="Mikkelsen T.S."/>
            <person name="Wakefield M.J."/>
            <person name="Aken B."/>
            <person name="Amemiya C.T."/>
            <person name="Chang J.L."/>
            <person name="Duke S."/>
            <person name="Garber M."/>
            <person name="Gentles A.J."/>
            <person name="Goodstadt L."/>
            <person name="Heger A."/>
            <person name="Jurka J."/>
            <person name="Kamal M."/>
            <person name="Mauceli E."/>
            <person name="Searle S.M."/>
            <person name="Sharpe T."/>
            <person name="Baker M.L."/>
            <person name="Batzer M.A."/>
            <person name="Benos P.V."/>
            <person name="Belov K."/>
            <person name="Clamp M."/>
            <person name="Cook A."/>
            <person name="Cuff J."/>
            <person name="Das R."/>
            <person name="Davidow L."/>
            <person name="Deakin J.E."/>
            <person name="Fazzari M.J."/>
            <person name="Glass J.L."/>
            <person name="Grabherr M."/>
            <person name="Greally J.M."/>
            <person name="Gu W."/>
            <person name="Hore T.A."/>
            <person name="Huttley G.A."/>
            <person name="Kleber M."/>
            <person name="Jirtle R.L."/>
            <person name="Koina E."/>
            <person name="Lee J.T."/>
            <person name="Mahony S."/>
            <person name="Marra M.A."/>
            <person name="Miller R.D."/>
            <person name="Nicholls R.D."/>
            <person name="Oda M."/>
            <person name="Papenfuss A.T."/>
            <person name="Parra Z.E."/>
            <person name="Pollock D.D."/>
            <person name="Ray D.A."/>
            <person name="Schein J.E."/>
            <person name="Speed T.P."/>
            <person name="Thompson K."/>
            <person name="VandeBerg J.L."/>
            <person name="Wade C.M."/>
            <person name="Walker J.A."/>
            <person name="Waters P.D."/>
            <person name="Webber C."/>
            <person name="Weidman J.R."/>
            <person name="Xie X."/>
            <person name="Zody M.C."/>
            <person name="Baldwin J."/>
            <person name="Abdouelleil A."/>
            <person name="Abdulkadir J."/>
            <person name="Abebe A."/>
            <person name="Abera B."/>
            <person name="Abreu J."/>
            <person name="Acer S.C."/>
            <person name="Aftuck L."/>
            <person name="Alexander A."/>
            <person name="An P."/>
            <person name="Anderson E."/>
            <person name="Anderson S."/>
            <person name="Arachi H."/>
            <person name="Azer M."/>
            <person name="Bachantsang P."/>
            <person name="Barry A."/>
            <person name="Bayul T."/>
            <person name="Berlin A."/>
            <person name="Bessette D."/>
            <person name="Bloom T."/>
            <person name="Bloom T."/>
            <person name="Boguslavskiy L."/>
            <person name="Bonnet C."/>
            <person name="Boukhgalter B."/>
            <person name="Bourzgui I."/>
            <person name="Brown A."/>
            <person name="Cahill P."/>
            <person name="Channer S."/>
            <person name="Cheshatsang Y."/>
            <person name="Chuda L."/>
            <person name="Citroen M."/>
            <person name="Collymore A."/>
            <person name="Cooke P."/>
            <person name="Costello M."/>
            <person name="D'Aco K."/>
            <person name="Daza R."/>
            <person name="De Haan G."/>
            <person name="DeGray S."/>
            <person name="DeMaso C."/>
            <person name="Dhargay N."/>
            <person name="Dooley K."/>
            <person name="Dooley E."/>
            <person name="Doricent M."/>
            <person name="Dorje P."/>
            <person name="Dorjee K."/>
            <person name="Dupes A."/>
            <person name="Elong R."/>
            <person name="Falk J."/>
            <person name="Farina A."/>
            <person name="Faro S."/>
            <person name="Ferguson D."/>
            <person name="Fisher S."/>
            <person name="Foley C.D."/>
            <person name="Franke A."/>
            <person name="Friedrich D."/>
            <person name="Gadbois L."/>
            <person name="Gearin G."/>
            <person name="Gearin C.R."/>
            <person name="Giannoukos G."/>
            <person name="Goode T."/>
            <person name="Graham J."/>
            <person name="Grandbois E."/>
            <person name="Grewal S."/>
            <person name="Gyaltsen K."/>
            <person name="Hafez N."/>
            <person name="Hagos B."/>
            <person name="Hall J."/>
            <person name="Henson C."/>
            <person name="Hollinger A."/>
            <person name="Honan T."/>
            <person name="Huard M.D."/>
            <person name="Hughes L."/>
            <person name="Hurhula B."/>
            <person name="Husby M.E."/>
            <person name="Kamat A."/>
            <person name="Kanga B."/>
            <person name="Kashin S."/>
            <person name="Khazanovich D."/>
            <person name="Kisner P."/>
            <person name="Lance K."/>
            <person name="Lara M."/>
            <person name="Lee W."/>
            <person name="Lennon N."/>
            <person name="Letendre F."/>
            <person name="LeVine R."/>
            <person name="Lipovsky A."/>
            <person name="Liu X."/>
            <person name="Liu J."/>
            <person name="Liu S."/>
            <person name="Lokyitsang T."/>
            <person name="Lokyitsang Y."/>
            <person name="Lubonja R."/>
            <person name="Lui A."/>
            <person name="MacDonald P."/>
            <person name="Magnisalis V."/>
            <person name="Maru K."/>
            <person name="Matthews C."/>
            <person name="McCusker W."/>
            <person name="McDonough S."/>
            <person name="Mehta T."/>
            <person name="Meldrim J."/>
            <person name="Meneus L."/>
            <person name="Mihai O."/>
            <person name="Mihalev A."/>
            <person name="Mihova T."/>
            <person name="Mittelman R."/>
            <person name="Mlenga V."/>
            <person name="Montmayeur A."/>
            <person name="Mulrain L."/>
            <person name="Navidi A."/>
            <person name="Naylor J."/>
            <person name="Negash T."/>
            <person name="Nguyen T."/>
            <person name="Nguyen N."/>
            <person name="Nicol R."/>
            <person name="Norbu C."/>
            <person name="Norbu N."/>
            <person name="Novod N."/>
            <person name="O'Neill B."/>
            <person name="Osman S."/>
            <person name="Markiewicz E."/>
            <person name="Oyono O.L."/>
            <person name="Patti C."/>
            <person name="Phunkhang P."/>
            <person name="Pierre F."/>
            <person name="Priest M."/>
            <person name="Raghuraman S."/>
            <person name="Rege F."/>
            <person name="Reyes R."/>
            <person name="Rise C."/>
            <person name="Rogov P."/>
            <person name="Ross K."/>
            <person name="Ryan E."/>
            <person name="Settipalli S."/>
            <person name="Shea T."/>
            <person name="Sherpa N."/>
            <person name="Shi L."/>
            <person name="Shih D."/>
            <person name="Sparrow T."/>
            <person name="Spaulding J."/>
            <person name="Stalker J."/>
            <person name="Stange-Thomann N."/>
            <person name="Stavropoulos S."/>
            <person name="Stone C."/>
            <person name="Strader C."/>
            <person name="Tesfaye S."/>
            <person name="Thomson T."/>
            <person name="Thoulutsang Y."/>
            <person name="Thoulutsang D."/>
            <person name="Topham K."/>
            <person name="Topping I."/>
            <person name="Tsamla T."/>
            <person name="Vassiliev H."/>
            <person name="Vo A."/>
            <person name="Wangchuk T."/>
            <person name="Wangdi T."/>
            <person name="Weiand M."/>
            <person name="Wilkinson J."/>
            <person name="Wilson A."/>
            <person name="Yadav S."/>
            <person name="Young G."/>
            <person name="Yu Q."/>
            <person name="Zembek L."/>
            <person name="Zhong D."/>
            <person name="Zimmer A."/>
            <person name="Zwirko Z."/>
            <person name="Jaffe D.B."/>
            <person name="Alvarez P."/>
            <person name="Brockman W."/>
            <person name="Butler J."/>
            <person name="Chin C."/>
            <person name="Gnerre S."/>
            <person name="MacCallum I."/>
            <person name="Graves J.A."/>
            <person name="Ponting C.P."/>
            <person name="Breen M."/>
            <person name="Samollow P.B."/>
            <person name="Lander E.S."/>
            <person name="Lindblad-Toh K."/>
        </authorList>
    </citation>
    <scope>NUCLEOTIDE SEQUENCE [LARGE SCALE GENOMIC DNA]</scope>
</reference>
<dbReference type="Pfam" id="PF15760">
    <property type="entry name" value="DLEU7"/>
    <property type="match status" value="1"/>
</dbReference>
<reference evidence="2" key="3">
    <citation type="submission" date="2025-09" db="UniProtKB">
        <authorList>
            <consortium name="Ensembl"/>
        </authorList>
    </citation>
    <scope>IDENTIFICATION</scope>
</reference>
<dbReference type="Proteomes" id="UP000002280">
    <property type="component" value="Chromosome 4"/>
</dbReference>
<feature type="region of interest" description="Disordered" evidence="1">
    <location>
        <begin position="40"/>
        <end position="76"/>
    </location>
</feature>
<dbReference type="Bgee" id="ENSMODG00000010784">
    <property type="expression patterns" value="Expressed in ovary and 11 other cell types or tissues"/>
</dbReference>
<dbReference type="InParanoid" id="A0A5F8GIH3"/>
<evidence type="ECO:0000313" key="3">
    <source>
        <dbReference type="Proteomes" id="UP000002280"/>
    </source>
</evidence>
<evidence type="ECO:0000313" key="2">
    <source>
        <dbReference type="Ensembl" id="ENSMODP00000047330.1"/>
    </source>
</evidence>
<dbReference type="PANTHER" id="PTHR36961:SF1">
    <property type="entry name" value="LEUKEMIA-ASSOCIATED PROTEIN 7"/>
    <property type="match status" value="1"/>
</dbReference>
<dbReference type="InterPro" id="IPR031510">
    <property type="entry name" value="DLEU7"/>
</dbReference>
<evidence type="ECO:0000256" key="1">
    <source>
        <dbReference type="SAM" id="MobiDB-lite"/>
    </source>
</evidence>
<gene>
    <name evidence="2" type="primary">DLEU7</name>
</gene>
<proteinExistence type="predicted"/>
<reference evidence="2" key="2">
    <citation type="submission" date="2025-08" db="UniProtKB">
        <authorList>
            <consortium name="Ensembl"/>
        </authorList>
    </citation>
    <scope>IDENTIFICATION</scope>
</reference>
<dbReference type="CTD" id="220107"/>
<sequence length="191" mass="20992">MANTAHLLASINHQIVALQTLRLLQQQRDREEGQLFSSLVSEAPGQAGQREEKEGGGGPAAGTAGDELGAVPEPRDSGQCELARLAVRTVLARVVESTSQLVRVEQTILSPLHQELNFPIHMKDSVEFRNICSHMALQLEGHYFDRDLNTAYQCLKSIIKKLIRSLRSLPSDSCAVACTALRQILQNLLDL</sequence>
<protein>
    <submittedName>
        <fullName evidence="2">Deleted in lymphocytic leukemia 7</fullName>
    </submittedName>
</protein>
<organism evidence="2 3">
    <name type="scientific">Monodelphis domestica</name>
    <name type="common">Gray short-tailed opossum</name>
    <dbReference type="NCBI Taxonomy" id="13616"/>
    <lineage>
        <taxon>Eukaryota</taxon>
        <taxon>Metazoa</taxon>
        <taxon>Chordata</taxon>
        <taxon>Craniata</taxon>
        <taxon>Vertebrata</taxon>
        <taxon>Euteleostomi</taxon>
        <taxon>Mammalia</taxon>
        <taxon>Metatheria</taxon>
        <taxon>Didelphimorphia</taxon>
        <taxon>Didelphidae</taxon>
        <taxon>Monodelphis</taxon>
    </lineage>
</organism>
<dbReference type="GeneTree" id="ENSGT00390000011737"/>
<dbReference type="KEGG" id="mdo:100028362"/>
<dbReference type="GeneID" id="100028362"/>
<dbReference type="OMA" id="SHMALQL"/>
<name>A0A5F8GIH3_MONDO</name>
<dbReference type="Ensembl" id="ENSMODT00000075255.1">
    <property type="protein sequence ID" value="ENSMODP00000047330.1"/>
    <property type="gene ID" value="ENSMODG00000010784.4"/>
</dbReference>
<dbReference type="AlphaFoldDB" id="A0A5F8GIH3"/>
<dbReference type="RefSeq" id="XP_001378411.1">
    <property type="nucleotide sequence ID" value="XM_001378374.4"/>
</dbReference>